<proteinExistence type="predicted"/>
<name>A0A4P2VLK7_FLUSA</name>
<accession>A0A4P2VLK7</accession>
<gene>
    <name evidence="1" type="ORF">JCM31447_26760</name>
</gene>
<reference evidence="1 2" key="1">
    <citation type="submission" date="2018-12" db="EMBL/GenBank/DDBJ databases">
        <title>Rubrispira sanarue gen. nov., sp., nov., a member of the order Silvanigrellales, isolated from a brackish lake in Hamamatsu Japan.</title>
        <authorList>
            <person name="Maejima Y."/>
            <person name="Iino T."/>
            <person name="Muraguchi Y."/>
            <person name="Fukuda K."/>
            <person name="Nojiri H."/>
            <person name="Ohkuma M."/>
            <person name="Moriuchi R."/>
            <person name="Dohra H."/>
            <person name="Kimbara K."/>
            <person name="Shintani M."/>
        </authorList>
    </citation>
    <scope>NUCLEOTIDE SEQUENCE [LARGE SCALE GENOMIC DNA]</scope>
    <source>
        <strain evidence="1 2">RF1110005</strain>
    </source>
</reference>
<organism evidence="1 2">
    <name type="scientific">Fluviispira sanaruensis</name>
    <dbReference type="NCBI Taxonomy" id="2493639"/>
    <lineage>
        <taxon>Bacteria</taxon>
        <taxon>Pseudomonadati</taxon>
        <taxon>Bdellovibrionota</taxon>
        <taxon>Oligoflexia</taxon>
        <taxon>Silvanigrellales</taxon>
        <taxon>Silvanigrellaceae</taxon>
        <taxon>Fluviispira</taxon>
    </lineage>
</organism>
<sequence>MKKIYSLIFVINFFGTMNIQGKEVENILNKSDENYYIKCTNIENKKNYYLLRYPNNIYPRVKGFLVKINDKNILIISKNYLENLGIGCAKGFFHQPLKVADDTVYYFASFWNEQLYINDPSAKNKDDSNLNSFIRFG</sequence>
<evidence type="ECO:0000313" key="1">
    <source>
        <dbReference type="EMBL" id="BBH54216.1"/>
    </source>
</evidence>
<keyword evidence="2" id="KW-1185">Reference proteome</keyword>
<dbReference type="EMBL" id="AP019368">
    <property type="protein sequence ID" value="BBH54216.1"/>
    <property type="molecule type" value="Genomic_DNA"/>
</dbReference>
<dbReference type="KEGG" id="sbf:JCM31447_26760"/>
<dbReference type="AlphaFoldDB" id="A0A4P2VLK7"/>
<dbReference type="Proteomes" id="UP000291236">
    <property type="component" value="Chromosome"/>
</dbReference>
<protein>
    <submittedName>
        <fullName evidence="1">Uncharacterized protein</fullName>
    </submittedName>
</protein>
<evidence type="ECO:0000313" key="2">
    <source>
        <dbReference type="Proteomes" id="UP000291236"/>
    </source>
</evidence>
<dbReference type="RefSeq" id="WP_130611549.1">
    <property type="nucleotide sequence ID" value="NZ_AP019368.1"/>
</dbReference>